<reference evidence="2 3" key="1">
    <citation type="journal article" date="2020" name="Nature">
        <title>Six reference-quality genomes reveal evolution of bat adaptations.</title>
        <authorList>
            <person name="Jebb D."/>
            <person name="Huang Z."/>
            <person name="Pippel M."/>
            <person name="Hughes G.M."/>
            <person name="Lavrichenko K."/>
            <person name="Devanna P."/>
            <person name="Winkler S."/>
            <person name="Jermiin L.S."/>
            <person name="Skirmuntt E.C."/>
            <person name="Katzourakis A."/>
            <person name="Burkitt-Gray L."/>
            <person name="Ray D.A."/>
            <person name="Sullivan K.A.M."/>
            <person name="Roscito J.G."/>
            <person name="Kirilenko B.M."/>
            <person name="Davalos L.M."/>
            <person name="Corthals A.P."/>
            <person name="Power M.L."/>
            <person name="Jones G."/>
            <person name="Ransome R.D."/>
            <person name="Dechmann D.K.N."/>
            <person name="Locatelli A.G."/>
            <person name="Puechmaille S.J."/>
            <person name="Fedrigo O."/>
            <person name="Jarvis E.D."/>
            <person name="Hiller M."/>
            <person name="Vernes S.C."/>
            <person name="Myers E.W."/>
            <person name="Teeling E.C."/>
        </authorList>
    </citation>
    <scope>NUCLEOTIDE SEQUENCE [LARGE SCALE GENOMIC DNA]</scope>
    <source>
        <strain evidence="2">MMolMol1</strain>
        <tissue evidence="2">Muscle</tissue>
    </source>
</reference>
<sequence>MRLEARRLGQAREAPSTAAVSASLTHMEGSASAQSRGTPVPSDSERSPGFPPLRPGAKASTRPRLPSRTRTGQIRSFTFTCWEMQGPRVRVGSVVHGPRSWSRSAFISAGFKAWMNWPGSPSFSRVCGLEAVSLLKRKMGAEFGQRQMQNTHDRI</sequence>
<name>A0A7J8FSG4_MOLMO</name>
<keyword evidence="3" id="KW-1185">Reference proteome</keyword>
<evidence type="ECO:0000313" key="3">
    <source>
        <dbReference type="Proteomes" id="UP000550707"/>
    </source>
</evidence>
<organism evidence="2 3">
    <name type="scientific">Molossus molossus</name>
    <name type="common">Pallas' mastiff bat</name>
    <name type="synonym">Vespertilio molossus</name>
    <dbReference type="NCBI Taxonomy" id="27622"/>
    <lineage>
        <taxon>Eukaryota</taxon>
        <taxon>Metazoa</taxon>
        <taxon>Chordata</taxon>
        <taxon>Craniata</taxon>
        <taxon>Vertebrata</taxon>
        <taxon>Euteleostomi</taxon>
        <taxon>Mammalia</taxon>
        <taxon>Eutheria</taxon>
        <taxon>Laurasiatheria</taxon>
        <taxon>Chiroptera</taxon>
        <taxon>Yangochiroptera</taxon>
        <taxon>Molossidae</taxon>
        <taxon>Molossus</taxon>
    </lineage>
</organism>
<dbReference type="AlphaFoldDB" id="A0A7J8FSG4"/>
<evidence type="ECO:0000313" key="2">
    <source>
        <dbReference type="EMBL" id="KAF6450586.1"/>
    </source>
</evidence>
<gene>
    <name evidence="2" type="ORF">HJG59_008443</name>
</gene>
<evidence type="ECO:0000256" key="1">
    <source>
        <dbReference type="SAM" id="MobiDB-lite"/>
    </source>
</evidence>
<feature type="region of interest" description="Disordered" evidence="1">
    <location>
        <begin position="1"/>
        <end position="72"/>
    </location>
</feature>
<proteinExistence type="predicted"/>
<dbReference type="Proteomes" id="UP000550707">
    <property type="component" value="Unassembled WGS sequence"/>
</dbReference>
<accession>A0A7J8FSG4</accession>
<dbReference type="InParanoid" id="A0A7J8FSG4"/>
<comment type="caution">
    <text evidence="2">The sequence shown here is derived from an EMBL/GenBank/DDBJ whole genome shotgun (WGS) entry which is preliminary data.</text>
</comment>
<protein>
    <submittedName>
        <fullName evidence="2">Uncharacterized protein</fullName>
    </submittedName>
</protein>
<feature type="compositionally biased region" description="Low complexity" evidence="1">
    <location>
        <begin position="60"/>
        <end position="71"/>
    </location>
</feature>
<dbReference type="EMBL" id="JACASF010000011">
    <property type="protein sequence ID" value="KAF6450586.1"/>
    <property type="molecule type" value="Genomic_DNA"/>
</dbReference>